<protein>
    <submittedName>
        <fullName evidence="1">Uncharacterized protein</fullName>
    </submittedName>
</protein>
<organism evidence="1 2">
    <name type="scientific">Ixodes persulcatus</name>
    <name type="common">Taiga tick</name>
    <dbReference type="NCBI Taxonomy" id="34615"/>
    <lineage>
        <taxon>Eukaryota</taxon>
        <taxon>Metazoa</taxon>
        <taxon>Ecdysozoa</taxon>
        <taxon>Arthropoda</taxon>
        <taxon>Chelicerata</taxon>
        <taxon>Arachnida</taxon>
        <taxon>Acari</taxon>
        <taxon>Parasitiformes</taxon>
        <taxon>Ixodida</taxon>
        <taxon>Ixodoidea</taxon>
        <taxon>Ixodidae</taxon>
        <taxon>Ixodinae</taxon>
        <taxon>Ixodes</taxon>
    </lineage>
</organism>
<dbReference type="EMBL" id="JABSTQ010001038">
    <property type="protein sequence ID" value="KAG0445029.1"/>
    <property type="molecule type" value="Genomic_DNA"/>
</dbReference>
<name>A0AC60QZB7_IXOPE</name>
<accession>A0AC60QZB7</accession>
<evidence type="ECO:0000313" key="2">
    <source>
        <dbReference type="Proteomes" id="UP000805193"/>
    </source>
</evidence>
<proteinExistence type="predicted"/>
<dbReference type="Proteomes" id="UP000805193">
    <property type="component" value="Unassembled WGS sequence"/>
</dbReference>
<keyword evidence="2" id="KW-1185">Reference proteome</keyword>
<reference evidence="1 2" key="1">
    <citation type="journal article" date="2020" name="Cell">
        <title>Large-Scale Comparative Analyses of Tick Genomes Elucidate Their Genetic Diversity and Vector Capacities.</title>
        <authorList>
            <consortium name="Tick Genome and Microbiome Consortium (TIGMIC)"/>
            <person name="Jia N."/>
            <person name="Wang J."/>
            <person name="Shi W."/>
            <person name="Du L."/>
            <person name="Sun Y."/>
            <person name="Zhan W."/>
            <person name="Jiang J.F."/>
            <person name="Wang Q."/>
            <person name="Zhang B."/>
            <person name="Ji P."/>
            <person name="Bell-Sakyi L."/>
            <person name="Cui X.M."/>
            <person name="Yuan T.T."/>
            <person name="Jiang B.G."/>
            <person name="Yang W.F."/>
            <person name="Lam T.T."/>
            <person name="Chang Q.C."/>
            <person name="Ding S.J."/>
            <person name="Wang X.J."/>
            <person name="Zhu J.G."/>
            <person name="Ruan X.D."/>
            <person name="Zhao L."/>
            <person name="Wei J.T."/>
            <person name="Ye R.Z."/>
            <person name="Que T.C."/>
            <person name="Du C.H."/>
            <person name="Zhou Y.H."/>
            <person name="Cheng J.X."/>
            <person name="Dai P.F."/>
            <person name="Guo W.B."/>
            <person name="Han X.H."/>
            <person name="Huang E.J."/>
            <person name="Li L.F."/>
            <person name="Wei W."/>
            <person name="Gao Y.C."/>
            <person name="Liu J.Z."/>
            <person name="Shao H.Z."/>
            <person name="Wang X."/>
            <person name="Wang C.C."/>
            <person name="Yang T.C."/>
            <person name="Huo Q.B."/>
            <person name="Li W."/>
            <person name="Chen H.Y."/>
            <person name="Chen S.E."/>
            <person name="Zhou L.G."/>
            <person name="Ni X.B."/>
            <person name="Tian J.H."/>
            <person name="Sheng Y."/>
            <person name="Liu T."/>
            <person name="Pan Y.S."/>
            <person name="Xia L.Y."/>
            <person name="Li J."/>
            <person name="Zhao F."/>
            <person name="Cao W.C."/>
        </authorList>
    </citation>
    <scope>NUCLEOTIDE SEQUENCE [LARGE SCALE GENOMIC DNA]</scope>
    <source>
        <strain evidence="1">Iper-2018</strain>
    </source>
</reference>
<evidence type="ECO:0000313" key="1">
    <source>
        <dbReference type="EMBL" id="KAG0445029.1"/>
    </source>
</evidence>
<comment type="caution">
    <text evidence="1">The sequence shown here is derived from an EMBL/GenBank/DDBJ whole genome shotgun (WGS) entry which is preliminary data.</text>
</comment>
<gene>
    <name evidence="1" type="ORF">HPB47_002802</name>
</gene>
<sequence>MHHPEWCAYCGHSFTNHNELIVYISEDGCALGKSYKGFGNLPIHEEQALDNVCLIWGNCRLHGLEHLKGHIATTHIQLPHQSHLWSTSHSERMTAVSLRGSNAVTLVVVCTAWDPAFVAAIFARAPRQPAAAAPIVHDQLRPANWGIAQPMDLLARPDGDLDAGLMDVGGDGAQPLRPERSASSSGLRRQARDLLAPQQQQLAAQLQLVAAQQGIRAALEEILWLQGGATEALARLTTVPSPYAQRGAPPLAVFEQLLKKFVARVPRLYRETAMTFNMHQTLHLANSVRHMGPLVLRDTGSNKVIIKRDLVDVDQITGIRRPVYLVDETVKMLHEARVRVSTPYFRGVVTALCMEEPLYDLILGNITGVRDPDSPGVDAEEEDDPPDPDVEAGGVKPNAQGEKDLTPDEVPRPTRRKKQKHDTAGTVETRNRKKQKNPEHQGLKTPRIEGAPVNTPEFRQQQKNDLAPCHLKIRKKYELREPNTTTTPNVVSSVVAIEDAEDEEELPVMPLRQTENAENVHISAERLAARFPPRRERATVTTWTVLVEDRPVGWASALRWREQPRRLSPSPSGATLWRTGTRTSPRPYTTRRSAASCAPSAECRNSTAPPTWRAPCTRPASLRTGLAEPRHLLLRLRQPPTRWKSQRPSGCSAKSALDLLRDPAHEEAILDLDL</sequence>